<accession>A0A5K7Z8X1</accession>
<dbReference type="EMBL" id="AP021875">
    <property type="protein sequence ID" value="BBO78472.1"/>
    <property type="molecule type" value="Genomic_DNA"/>
</dbReference>
<evidence type="ECO:0000313" key="3">
    <source>
        <dbReference type="EMBL" id="BBO78472.1"/>
    </source>
</evidence>
<dbReference type="AlphaFoldDB" id="A0A5K7Z8X1"/>
<name>A0A5K7Z8X1_9BACT</name>
<dbReference type="OrthoDB" id="9797643at2"/>
<reference evidence="3 4" key="1">
    <citation type="submission" date="2019-11" db="EMBL/GenBank/DDBJ databases">
        <title>Comparative genomics of hydrocarbon-degrading Desulfosarcina strains.</title>
        <authorList>
            <person name="Watanabe M."/>
            <person name="Kojima H."/>
            <person name="Fukui M."/>
        </authorList>
    </citation>
    <scope>NUCLEOTIDE SEQUENCE [LARGE SCALE GENOMIC DNA]</scope>
    <source>
        <strain evidence="3 4">PP31</strain>
    </source>
</reference>
<evidence type="ECO:0000313" key="4">
    <source>
        <dbReference type="Proteomes" id="UP000427769"/>
    </source>
</evidence>
<proteinExistence type="predicted"/>
<dbReference type="Pfam" id="PF09862">
    <property type="entry name" value="DUF2089"/>
    <property type="match status" value="1"/>
</dbReference>
<dbReference type="RefSeq" id="WP_155307104.1">
    <property type="nucleotide sequence ID" value="NZ_AP021875.1"/>
</dbReference>
<evidence type="ECO:0008006" key="5">
    <source>
        <dbReference type="Google" id="ProtNLM"/>
    </source>
</evidence>
<dbReference type="InterPro" id="IPR053957">
    <property type="entry name" value="DUF2089_Zn_ribbon"/>
</dbReference>
<dbReference type="InterPro" id="IPR013324">
    <property type="entry name" value="RNA_pol_sigma_r3/r4-like"/>
</dbReference>
<gene>
    <name evidence="3" type="ORF">DSCW_58890</name>
</gene>
<dbReference type="Pfam" id="PF22747">
    <property type="entry name" value="Zn_ribbon_DUF2089"/>
    <property type="match status" value="1"/>
</dbReference>
<organism evidence="3 4">
    <name type="scientific">Desulfosarcina widdelii</name>
    <dbReference type="NCBI Taxonomy" id="947919"/>
    <lineage>
        <taxon>Bacteria</taxon>
        <taxon>Pseudomonadati</taxon>
        <taxon>Thermodesulfobacteriota</taxon>
        <taxon>Desulfobacteria</taxon>
        <taxon>Desulfobacterales</taxon>
        <taxon>Desulfosarcinaceae</taxon>
        <taxon>Desulfosarcina</taxon>
    </lineage>
</organism>
<dbReference type="Proteomes" id="UP000427769">
    <property type="component" value="Chromosome"/>
</dbReference>
<dbReference type="InterPro" id="IPR018658">
    <property type="entry name" value="DUF2089"/>
</dbReference>
<evidence type="ECO:0000259" key="1">
    <source>
        <dbReference type="Pfam" id="PF09862"/>
    </source>
</evidence>
<feature type="domain" description="DUF2089" evidence="1">
    <location>
        <begin position="39"/>
        <end position="83"/>
    </location>
</feature>
<evidence type="ECO:0000259" key="2">
    <source>
        <dbReference type="Pfam" id="PF22747"/>
    </source>
</evidence>
<dbReference type="SUPFAM" id="SSF88659">
    <property type="entry name" value="Sigma3 and sigma4 domains of RNA polymerase sigma factors"/>
    <property type="match status" value="1"/>
</dbReference>
<protein>
    <recommendedName>
        <fullName evidence="5">DUF2089 domain-containing protein</fullName>
    </recommendedName>
</protein>
<feature type="domain" description="DUF2089" evidence="2">
    <location>
        <begin position="6"/>
        <end position="35"/>
    </location>
</feature>
<dbReference type="KEGG" id="dwd:DSCW_58890"/>
<keyword evidence="4" id="KW-1185">Reference proteome</keyword>
<sequence length="117" mass="13164">MNIDHCPLCGGSMKVQKLKCLQCEISIEGEFFTSPILSLSEDEQLFIELFVLNSGSLKKMAEIMQVTYPTIRSRLNAIIRKMKQVSGDQDTYKQKILQKVEAGKLSPESAANIIRNL</sequence>